<accession>A0ABW2DHQ5</accession>
<evidence type="ECO:0000313" key="4">
    <source>
        <dbReference type="Proteomes" id="UP001596405"/>
    </source>
</evidence>
<keyword evidence="4" id="KW-1185">Reference proteome</keyword>
<evidence type="ECO:0000256" key="1">
    <source>
        <dbReference type="SAM" id="MobiDB-lite"/>
    </source>
</evidence>
<protein>
    <submittedName>
        <fullName evidence="3">Uncharacterized protein</fullName>
    </submittedName>
</protein>
<dbReference type="EMBL" id="JBHSYQ010000003">
    <property type="protein sequence ID" value="MFC6996224.1"/>
    <property type="molecule type" value="Genomic_DNA"/>
</dbReference>
<dbReference type="RefSeq" id="WP_066619794.1">
    <property type="nucleotide sequence ID" value="NZ_JBHSYQ010000003.1"/>
</dbReference>
<comment type="caution">
    <text evidence="3">The sequence shown here is derived from an EMBL/GenBank/DDBJ whole genome shotgun (WGS) entry which is preliminary data.</text>
</comment>
<gene>
    <name evidence="3" type="ORF">ACFQHR_01250</name>
</gene>
<proteinExistence type="predicted"/>
<feature type="chain" id="PRO_5045575130" evidence="2">
    <location>
        <begin position="21"/>
        <end position="60"/>
    </location>
</feature>
<name>A0ABW2DHQ5_9BACT</name>
<organism evidence="3 4">
    <name type="scientific">Rufibacter roseus</name>
    <dbReference type="NCBI Taxonomy" id="1567108"/>
    <lineage>
        <taxon>Bacteria</taxon>
        <taxon>Pseudomonadati</taxon>
        <taxon>Bacteroidota</taxon>
        <taxon>Cytophagia</taxon>
        <taxon>Cytophagales</taxon>
        <taxon>Hymenobacteraceae</taxon>
        <taxon>Rufibacter</taxon>
    </lineage>
</organism>
<reference evidence="4" key="1">
    <citation type="journal article" date="2019" name="Int. J. Syst. Evol. Microbiol.">
        <title>The Global Catalogue of Microorganisms (GCM) 10K type strain sequencing project: providing services to taxonomists for standard genome sequencing and annotation.</title>
        <authorList>
            <consortium name="The Broad Institute Genomics Platform"/>
            <consortium name="The Broad Institute Genome Sequencing Center for Infectious Disease"/>
            <person name="Wu L."/>
            <person name="Ma J."/>
        </authorList>
    </citation>
    <scope>NUCLEOTIDE SEQUENCE [LARGE SCALE GENOMIC DNA]</scope>
    <source>
        <strain evidence="4">CGMCC 4.7393</strain>
    </source>
</reference>
<feature type="signal peptide" evidence="2">
    <location>
        <begin position="1"/>
        <end position="20"/>
    </location>
</feature>
<dbReference type="Proteomes" id="UP001596405">
    <property type="component" value="Unassembled WGS sequence"/>
</dbReference>
<feature type="region of interest" description="Disordered" evidence="1">
    <location>
        <begin position="21"/>
        <end position="60"/>
    </location>
</feature>
<sequence>MKKTFFVFALAAGMMTFATSCESNREENTGENVEEVGDDVEDAADEVEDETREAVDDNDA</sequence>
<dbReference type="PROSITE" id="PS51257">
    <property type="entry name" value="PROKAR_LIPOPROTEIN"/>
    <property type="match status" value="1"/>
</dbReference>
<keyword evidence="2" id="KW-0732">Signal</keyword>
<feature type="compositionally biased region" description="Acidic residues" evidence="1">
    <location>
        <begin position="32"/>
        <end position="60"/>
    </location>
</feature>
<evidence type="ECO:0000256" key="2">
    <source>
        <dbReference type="SAM" id="SignalP"/>
    </source>
</evidence>
<evidence type="ECO:0000313" key="3">
    <source>
        <dbReference type="EMBL" id="MFC6996224.1"/>
    </source>
</evidence>